<keyword evidence="3" id="KW-1185">Reference proteome</keyword>
<evidence type="ECO:0000313" key="4">
    <source>
        <dbReference type="WBParaSite" id="NBR_0000259001-mRNA-1"/>
    </source>
</evidence>
<dbReference type="OMA" id="HVFATEC"/>
<evidence type="ECO:0000256" key="1">
    <source>
        <dbReference type="SAM" id="Coils"/>
    </source>
</evidence>
<reference evidence="4" key="1">
    <citation type="submission" date="2017-02" db="UniProtKB">
        <authorList>
            <consortium name="WormBaseParasite"/>
        </authorList>
    </citation>
    <scope>IDENTIFICATION</scope>
</reference>
<dbReference type="Proteomes" id="UP000271162">
    <property type="component" value="Unassembled WGS sequence"/>
</dbReference>
<evidence type="ECO:0000313" key="3">
    <source>
        <dbReference type="Proteomes" id="UP000271162"/>
    </source>
</evidence>
<protein>
    <submittedName>
        <fullName evidence="2 4">Uncharacterized protein</fullName>
    </submittedName>
</protein>
<name>A0A0N4XJ88_NIPBR</name>
<evidence type="ECO:0000313" key="2">
    <source>
        <dbReference type="EMBL" id="VDL66180.1"/>
    </source>
</evidence>
<dbReference type="WBParaSite" id="NBR_0000259001-mRNA-1">
    <property type="protein sequence ID" value="NBR_0000259001-mRNA-1"/>
    <property type="gene ID" value="NBR_0000259001"/>
</dbReference>
<accession>A0A0N4XJ88</accession>
<reference evidence="2 3" key="2">
    <citation type="submission" date="2018-11" db="EMBL/GenBank/DDBJ databases">
        <authorList>
            <consortium name="Pathogen Informatics"/>
        </authorList>
    </citation>
    <scope>NUCLEOTIDE SEQUENCE [LARGE SCALE GENOMIC DNA]</scope>
</reference>
<dbReference type="AlphaFoldDB" id="A0A0N4XJ88"/>
<gene>
    <name evidence="2" type="ORF">NBR_LOCUS2591</name>
</gene>
<keyword evidence="1" id="KW-0175">Coiled coil</keyword>
<sequence length="144" mass="15600">MFSHPQTEDQNIVTNALAISLTDENTAAAVCNLVSDLSAQLETLRRIAEQKEAAARQAKADVIQVENQLRTLLLASPASGQASQSIPCAHVMPITTESCPSTSGTYSWAEGGRCKFRCSSTTHEFASDCDVYPTISYRTARMRS</sequence>
<feature type="coiled-coil region" evidence="1">
    <location>
        <begin position="34"/>
        <end position="68"/>
    </location>
</feature>
<dbReference type="EMBL" id="UYSL01003081">
    <property type="protein sequence ID" value="VDL66180.1"/>
    <property type="molecule type" value="Genomic_DNA"/>
</dbReference>
<proteinExistence type="predicted"/>
<organism evidence="4">
    <name type="scientific">Nippostrongylus brasiliensis</name>
    <name type="common">Rat hookworm</name>
    <dbReference type="NCBI Taxonomy" id="27835"/>
    <lineage>
        <taxon>Eukaryota</taxon>
        <taxon>Metazoa</taxon>
        <taxon>Ecdysozoa</taxon>
        <taxon>Nematoda</taxon>
        <taxon>Chromadorea</taxon>
        <taxon>Rhabditida</taxon>
        <taxon>Rhabditina</taxon>
        <taxon>Rhabditomorpha</taxon>
        <taxon>Strongyloidea</taxon>
        <taxon>Heligmosomidae</taxon>
        <taxon>Nippostrongylus</taxon>
    </lineage>
</organism>